<dbReference type="InterPro" id="IPR000073">
    <property type="entry name" value="AB_hydrolase_1"/>
</dbReference>
<organism evidence="2 3">
    <name type="scientific">Pendulispora brunnea</name>
    <dbReference type="NCBI Taxonomy" id="2905690"/>
    <lineage>
        <taxon>Bacteria</taxon>
        <taxon>Pseudomonadati</taxon>
        <taxon>Myxococcota</taxon>
        <taxon>Myxococcia</taxon>
        <taxon>Myxococcales</taxon>
        <taxon>Sorangiineae</taxon>
        <taxon>Pendulisporaceae</taxon>
        <taxon>Pendulispora</taxon>
    </lineage>
</organism>
<reference evidence="2 3" key="1">
    <citation type="submission" date="2021-12" db="EMBL/GenBank/DDBJ databases">
        <title>Discovery of the Pendulisporaceae a myxobacterial family with distinct sporulation behavior and unique specialized metabolism.</title>
        <authorList>
            <person name="Garcia R."/>
            <person name="Popoff A."/>
            <person name="Bader C.D."/>
            <person name="Loehr J."/>
            <person name="Walesch S."/>
            <person name="Walt C."/>
            <person name="Boldt J."/>
            <person name="Bunk B."/>
            <person name="Haeckl F.J.F.P.J."/>
            <person name="Gunesch A.P."/>
            <person name="Birkelbach J."/>
            <person name="Nuebel U."/>
            <person name="Pietschmann T."/>
            <person name="Bach T."/>
            <person name="Mueller R."/>
        </authorList>
    </citation>
    <scope>NUCLEOTIDE SEQUENCE [LARGE SCALE GENOMIC DNA]</scope>
    <source>
        <strain evidence="2 3">MSr12523</strain>
    </source>
</reference>
<dbReference type="Gene3D" id="3.40.50.1820">
    <property type="entry name" value="alpha/beta hydrolase"/>
    <property type="match status" value="1"/>
</dbReference>
<sequence>MPFVAMRDGRGLYVRVVGQGTPVVLLPGLGMNSMLWLPFVLPFARRYRFILPDFRGFGRSSHLAIERDDVFESHAMDVHDVIAHFRLRNFLLGGISLGGTTALHMNHRAGLAGVRAYLHIEQSPCVGNREGWRHGLFGERQDACFDEFRVFAEILGRFPNARELADLPTVDRVRAAESFARIAAWTFGTPRMEAPLRRFFLLPSWVASQFPLSLRDARTYIAAYLAGGHDYRPSLKNLAMPVTLMIGMKSTPYPYAGQMAIAEAAPNVRVVRFERSGHLPLFEQPRKFVRELGRFLAEGSRAPSRVTNGRL</sequence>
<keyword evidence="2" id="KW-0378">Hydrolase</keyword>
<evidence type="ECO:0000313" key="2">
    <source>
        <dbReference type="EMBL" id="WXA90328.1"/>
    </source>
</evidence>
<dbReference type="Proteomes" id="UP001379533">
    <property type="component" value="Chromosome"/>
</dbReference>
<keyword evidence="3" id="KW-1185">Reference proteome</keyword>
<dbReference type="GO" id="GO:0016787">
    <property type="term" value="F:hydrolase activity"/>
    <property type="evidence" value="ECO:0007669"/>
    <property type="project" value="UniProtKB-KW"/>
</dbReference>
<dbReference type="RefSeq" id="WP_394840941.1">
    <property type="nucleotide sequence ID" value="NZ_CP089982.1"/>
</dbReference>
<dbReference type="SUPFAM" id="SSF53474">
    <property type="entry name" value="alpha/beta-Hydrolases"/>
    <property type="match status" value="1"/>
</dbReference>
<feature type="domain" description="AB hydrolase-1" evidence="1">
    <location>
        <begin position="23"/>
        <end position="290"/>
    </location>
</feature>
<dbReference type="InterPro" id="IPR029058">
    <property type="entry name" value="AB_hydrolase_fold"/>
</dbReference>
<accession>A0ABZ2JV24</accession>
<evidence type="ECO:0000259" key="1">
    <source>
        <dbReference type="Pfam" id="PF12697"/>
    </source>
</evidence>
<dbReference type="Pfam" id="PF12697">
    <property type="entry name" value="Abhydrolase_6"/>
    <property type="match status" value="1"/>
</dbReference>
<proteinExistence type="predicted"/>
<dbReference type="PANTHER" id="PTHR43798">
    <property type="entry name" value="MONOACYLGLYCEROL LIPASE"/>
    <property type="match status" value="1"/>
</dbReference>
<protein>
    <submittedName>
        <fullName evidence="2">Alpha/beta hydrolase</fullName>
    </submittedName>
</protein>
<dbReference type="EMBL" id="CP089982">
    <property type="protein sequence ID" value="WXA90328.1"/>
    <property type="molecule type" value="Genomic_DNA"/>
</dbReference>
<dbReference type="PRINTS" id="PR00111">
    <property type="entry name" value="ABHYDROLASE"/>
</dbReference>
<evidence type="ECO:0000313" key="3">
    <source>
        <dbReference type="Proteomes" id="UP001379533"/>
    </source>
</evidence>
<dbReference type="InterPro" id="IPR050266">
    <property type="entry name" value="AB_hydrolase_sf"/>
</dbReference>
<name>A0ABZ2JV24_9BACT</name>
<gene>
    <name evidence="2" type="ORF">LZC95_28180</name>
</gene>